<dbReference type="InterPro" id="IPR035906">
    <property type="entry name" value="MetI-like_sf"/>
</dbReference>
<name>A0A561WJQ4_ACTTI</name>
<dbReference type="InterPro" id="IPR000515">
    <property type="entry name" value="MetI-like"/>
</dbReference>
<feature type="transmembrane region" description="Helical" evidence="7">
    <location>
        <begin position="128"/>
        <end position="150"/>
    </location>
</feature>
<keyword evidence="2 7" id="KW-0813">Transport</keyword>
<comment type="caution">
    <text evidence="9">The sequence shown here is derived from an EMBL/GenBank/DDBJ whole genome shotgun (WGS) entry which is preliminary data.</text>
</comment>
<protein>
    <submittedName>
        <fullName evidence="9">Carbohydrate ABC transporter membrane protein 2 (CUT1 family)</fullName>
    </submittedName>
</protein>
<dbReference type="EMBL" id="VIWY01000002">
    <property type="protein sequence ID" value="TWG24063.1"/>
    <property type="molecule type" value="Genomic_DNA"/>
</dbReference>
<keyword evidence="4 7" id="KW-0812">Transmembrane</keyword>
<evidence type="ECO:0000256" key="2">
    <source>
        <dbReference type="ARBA" id="ARBA00022448"/>
    </source>
</evidence>
<dbReference type="RefSeq" id="WP_122977239.1">
    <property type="nucleotide sequence ID" value="NZ_BOMX01000049.1"/>
</dbReference>
<evidence type="ECO:0000313" key="9">
    <source>
        <dbReference type="EMBL" id="TWG24063.1"/>
    </source>
</evidence>
<keyword evidence="3" id="KW-1003">Cell membrane</keyword>
<keyword evidence="5 7" id="KW-1133">Transmembrane helix</keyword>
<keyword evidence="10" id="KW-1185">Reference proteome</keyword>
<feature type="transmembrane region" description="Helical" evidence="7">
    <location>
        <begin position="206"/>
        <end position="228"/>
    </location>
</feature>
<keyword evidence="6 7" id="KW-0472">Membrane</keyword>
<feature type="transmembrane region" description="Helical" evidence="7">
    <location>
        <begin position="162"/>
        <end position="185"/>
    </location>
</feature>
<dbReference type="Proteomes" id="UP000320239">
    <property type="component" value="Unassembled WGS sequence"/>
</dbReference>
<dbReference type="OrthoDB" id="9794684at2"/>
<dbReference type="GO" id="GO:0055085">
    <property type="term" value="P:transmembrane transport"/>
    <property type="evidence" value="ECO:0007669"/>
    <property type="project" value="InterPro"/>
</dbReference>
<dbReference type="InterPro" id="IPR050901">
    <property type="entry name" value="BP-dep_ABC_trans_perm"/>
</dbReference>
<sequence length="299" mass="32567">MAVISATTPRRRRAGRAAEGTITVGRSPLGTFFANLGGVVFAIVMFFPVYWVLVTSFKPQTEWSSFTPTFLPDQPTLDNFRSAFNAPGFKQSLVNGVLITAIAVVAALLVGFLAALAVARFRFYGRRAIILVVLAVQLVPFVALLIPIFLMLQRAELTGDSIIGVTLVYVVLLLPYTVWTLRGFIAGIPRELDEAAMIDGCTRGQVFWRIILPLTGPGLVATSVYGFIQAWNEFIIINTLNDPEHQNLMAWLMQNQTSRGTYWGPLMAGAIITSIPVVVFFLAVQRNIASGLTAGAVKG</sequence>
<dbReference type="PROSITE" id="PS50928">
    <property type="entry name" value="ABC_TM1"/>
    <property type="match status" value="1"/>
</dbReference>
<proteinExistence type="inferred from homology"/>
<evidence type="ECO:0000256" key="4">
    <source>
        <dbReference type="ARBA" id="ARBA00022692"/>
    </source>
</evidence>
<evidence type="ECO:0000256" key="3">
    <source>
        <dbReference type="ARBA" id="ARBA00022475"/>
    </source>
</evidence>
<dbReference type="CDD" id="cd06261">
    <property type="entry name" value="TM_PBP2"/>
    <property type="match status" value="1"/>
</dbReference>
<dbReference type="PANTHER" id="PTHR32243:SF18">
    <property type="entry name" value="INNER MEMBRANE ABC TRANSPORTER PERMEASE PROTEIN YCJP"/>
    <property type="match status" value="1"/>
</dbReference>
<dbReference type="Pfam" id="PF00528">
    <property type="entry name" value="BPD_transp_1"/>
    <property type="match status" value="1"/>
</dbReference>
<dbReference type="SUPFAM" id="SSF161098">
    <property type="entry name" value="MetI-like"/>
    <property type="match status" value="1"/>
</dbReference>
<evidence type="ECO:0000256" key="6">
    <source>
        <dbReference type="ARBA" id="ARBA00023136"/>
    </source>
</evidence>
<feature type="transmembrane region" description="Helical" evidence="7">
    <location>
        <begin position="262"/>
        <end position="284"/>
    </location>
</feature>
<evidence type="ECO:0000256" key="5">
    <source>
        <dbReference type="ARBA" id="ARBA00022989"/>
    </source>
</evidence>
<evidence type="ECO:0000313" key="10">
    <source>
        <dbReference type="Proteomes" id="UP000320239"/>
    </source>
</evidence>
<evidence type="ECO:0000259" key="8">
    <source>
        <dbReference type="PROSITE" id="PS50928"/>
    </source>
</evidence>
<feature type="transmembrane region" description="Helical" evidence="7">
    <location>
        <begin position="93"/>
        <end position="116"/>
    </location>
</feature>
<dbReference type="AlphaFoldDB" id="A0A561WJQ4"/>
<evidence type="ECO:0000256" key="1">
    <source>
        <dbReference type="ARBA" id="ARBA00004651"/>
    </source>
</evidence>
<gene>
    <name evidence="9" type="ORF">FHX34_102616</name>
</gene>
<accession>A0A561WJQ4</accession>
<dbReference type="PANTHER" id="PTHR32243">
    <property type="entry name" value="MALTOSE TRANSPORT SYSTEM PERMEASE-RELATED"/>
    <property type="match status" value="1"/>
</dbReference>
<feature type="domain" description="ABC transmembrane type-1" evidence="8">
    <location>
        <begin position="93"/>
        <end position="284"/>
    </location>
</feature>
<dbReference type="GO" id="GO:0005886">
    <property type="term" value="C:plasma membrane"/>
    <property type="evidence" value="ECO:0007669"/>
    <property type="project" value="UniProtKB-SubCell"/>
</dbReference>
<comment type="similarity">
    <text evidence="7">Belongs to the binding-protein-dependent transport system permease family.</text>
</comment>
<dbReference type="Gene3D" id="1.10.3720.10">
    <property type="entry name" value="MetI-like"/>
    <property type="match status" value="1"/>
</dbReference>
<organism evidence="9 10">
    <name type="scientific">Actinoplanes teichomyceticus</name>
    <dbReference type="NCBI Taxonomy" id="1867"/>
    <lineage>
        <taxon>Bacteria</taxon>
        <taxon>Bacillati</taxon>
        <taxon>Actinomycetota</taxon>
        <taxon>Actinomycetes</taxon>
        <taxon>Micromonosporales</taxon>
        <taxon>Micromonosporaceae</taxon>
        <taxon>Actinoplanes</taxon>
    </lineage>
</organism>
<comment type="subcellular location">
    <subcellularLocation>
        <location evidence="1 7">Cell membrane</location>
        <topology evidence="1 7">Multi-pass membrane protein</topology>
    </subcellularLocation>
</comment>
<evidence type="ECO:0000256" key="7">
    <source>
        <dbReference type="RuleBase" id="RU363032"/>
    </source>
</evidence>
<feature type="transmembrane region" description="Helical" evidence="7">
    <location>
        <begin position="32"/>
        <end position="53"/>
    </location>
</feature>
<reference evidence="9 10" key="1">
    <citation type="submission" date="2019-06" db="EMBL/GenBank/DDBJ databases">
        <title>Sequencing the genomes of 1000 actinobacteria strains.</title>
        <authorList>
            <person name="Klenk H.-P."/>
        </authorList>
    </citation>
    <scope>NUCLEOTIDE SEQUENCE [LARGE SCALE GENOMIC DNA]</scope>
    <source>
        <strain evidence="9 10">DSM 43866</strain>
    </source>
</reference>